<organism evidence="1 2">
    <name type="scientific">Panacibacter microcysteis</name>
    <dbReference type="NCBI Taxonomy" id="2793269"/>
    <lineage>
        <taxon>Bacteria</taxon>
        <taxon>Pseudomonadati</taxon>
        <taxon>Bacteroidota</taxon>
        <taxon>Chitinophagia</taxon>
        <taxon>Chitinophagales</taxon>
        <taxon>Chitinophagaceae</taxon>
        <taxon>Panacibacter</taxon>
    </lineage>
</organism>
<accession>A0A931E428</accession>
<dbReference type="EMBL" id="JADWYR010000001">
    <property type="protein sequence ID" value="MBG9375171.1"/>
    <property type="molecule type" value="Genomic_DNA"/>
</dbReference>
<gene>
    <name evidence="1" type="ORF">I5907_02945</name>
</gene>
<protein>
    <submittedName>
        <fullName evidence="1">Mutarotase</fullName>
    </submittedName>
</protein>
<dbReference type="Proteomes" id="UP000628448">
    <property type="component" value="Unassembled WGS sequence"/>
</dbReference>
<reference evidence="1" key="1">
    <citation type="submission" date="2020-11" db="EMBL/GenBank/DDBJ databases">
        <title>Bacterial whole genome sequence for Panacibacter sp. DH6.</title>
        <authorList>
            <person name="Le V."/>
            <person name="Ko S."/>
            <person name="Ahn C.-Y."/>
            <person name="Oh H.-M."/>
        </authorList>
    </citation>
    <scope>NUCLEOTIDE SEQUENCE</scope>
    <source>
        <strain evidence="1">DH6</strain>
    </source>
</reference>
<dbReference type="AlphaFoldDB" id="A0A931E428"/>
<proteinExistence type="predicted"/>
<dbReference type="RefSeq" id="WP_196989234.1">
    <property type="nucleotide sequence ID" value="NZ_JADWYR010000001.1"/>
</dbReference>
<dbReference type="Gene3D" id="3.90.1140.10">
    <property type="entry name" value="Cyclic phosphodiesterase"/>
    <property type="match status" value="1"/>
</dbReference>
<sequence>MQLKEHYTNLWNNALSKFEANAFEFDTLIDSVKDHRFGVTLVAKPSGNVKKNIHQMLLDLRAIEPGQYYYPTPDIHVTVLSIISCYNGFKLASIHARDYIAIIKKSLHGITSFPVFFEGITASPSCIMVQGFAGNEIENLRNNLRSNFKNTDLESSIDKRYQIHTAHATVIRFRHALQQPQKFVERLKYYRNFHFGVTEVQEVSFVFNDWYQRHLDEHVLATFSLPLYL</sequence>
<name>A0A931E428_9BACT</name>
<keyword evidence="2" id="KW-1185">Reference proteome</keyword>
<evidence type="ECO:0000313" key="1">
    <source>
        <dbReference type="EMBL" id="MBG9375171.1"/>
    </source>
</evidence>
<comment type="caution">
    <text evidence="1">The sequence shown here is derived from an EMBL/GenBank/DDBJ whole genome shotgun (WGS) entry which is preliminary data.</text>
</comment>
<evidence type="ECO:0000313" key="2">
    <source>
        <dbReference type="Proteomes" id="UP000628448"/>
    </source>
</evidence>